<gene>
    <name evidence="2" type="primary">epsI</name>
    <name evidence="2" type="ORF">ACFOSS_08595</name>
</gene>
<sequence>MSLPLAMPRTQPAWWQLLLFCGCLCLALGASQLMQQDKQWLAQEPARRLQLEKAVPVEFAGWRLLDTRGLVEVPAETRASLDSLYNQQLSRTYINADGEKVMLSIAYGEDQSNDQSQAHRPEICYVAQGFQLHDEADVMLALPQRQIQARQLVARLHERNEPITYWMVIGDRVIAPGWQRKLAQFDYALQRQVPDGLLFRVSTLDRDASRAFEVQRRFVTALLSAVDPVTRAHLAGEVVHD</sequence>
<evidence type="ECO:0000313" key="3">
    <source>
        <dbReference type="Proteomes" id="UP001595692"/>
    </source>
</evidence>
<dbReference type="RefSeq" id="WP_377151898.1">
    <property type="nucleotide sequence ID" value="NZ_JBHSAF010000007.1"/>
</dbReference>
<dbReference type="InterPro" id="IPR014263">
    <property type="entry name" value="Methanolan_biosynth_EpsI"/>
</dbReference>
<dbReference type="EMBL" id="JBHSAF010000007">
    <property type="protein sequence ID" value="MFC3913522.1"/>
    <property type="molecule type" value="Genomic_DNA"/>
</dbReference>
<dbReference type="InterPro" id="IPR054653">
    <property type="entry name" value="EpsI_type_B_pred"/>
</dbReference>
<protein>
    <submittedName>
        <fullName evidence="2">Exosortase-associated protein EpsI, B-type</fullName>
    </submittedName>
</protein>
<comment type="caution">
    <text evidence="2">The sequence shown here is derived from an EMBL/GenBank/DDBJ whole genome shotgun (WGS) entry which is preliminary data.</text>
</comment>
<reference evidence="3" key="1">
    <citation type="journal article" date="2019" name="Int. J. Syst. Evol. Microbiol.">
        <title>The Global Catalogue of Microorganisms (GCM) 10K type strain sequencing project: providing services to taxonomists for standard genome sequencing and annotation.</title>
        <authorList>
            <consortium name="The Broad Institute Genomics Platform"/>
            <consortium name="The Broad Institute Genome Sequencing Center for Infectious Disease"/>
            <person name="Wu L."/>
            <person name="Ma J."/>
        </authorList>
    </citation>
    <scope>NUCLEOTIDE SEQUENCE [LARGE SCALE GENOMIC DNA]</scope>
    <source>
        <strain evidence="3">CCUG 54939</strain>
    </source>
</reference>
<evidence type="ECO:0000259" key="1">
    <source>
        <dbReference type="Pfam" id="PF11984"/>
    </source>
</evidence>
<dbReference type="Proteomes" id="UP001595692">
    <property type="component" value="Unassembled WGS sequence"/>
</dbReference>
<accession>A0ABV8CMV2</accession>
<proteinExistence type="predicted"/>
<name>A0ABV8CMV2_9GAMM</name>
<feature type="domain" description="Methanolan biosynthesis EpsI" evidence="1">
    <location>
        <begin position="23"/>
        <end position="227"/>
    </location>
</feature>
<keyword evidence="3" id="KW-1185">Reference proteome</keyword>
<organism evidence="2 3">
    <name type="scientific">Pseudaeromonas sharmana</name>
    <dbReference type="NCBI Taxonomy" id="328412"/>
    <lineage>
        <taxon>Bacteria</taxon>
        <taxon>Pseudomonadati</taxon>
        <taxon>Pseudomonadota</taxon>
        <taxon>Gammaproteobacteria</taxon>
        <taxon>Aeromonadales</taxon>
        <taxon>Aeromonadaceae</taxon>
        <taxon>Pseudaeromonas</taxon>
    </lineage>
</organism>
<dbReference type="NCBIfam" id="TIGR02914">
    <property type="entry name" value="EpsI_fam"/>
    <property type="match status" value="1"/>
</dbReference>
<dbReference type="NCBIfam" id="NF045609">
    <property type="entry name" value="EpsI_type_B"/>
    <property type="match status" value="1"/>
</dbReference>
<evidence type="ECO:0000313" key="2">
    <source>
        <dbReference type="EMBL" id="MFC3913522.1"/>
    </source>
</evidence>
<dbReference type="Pfam" id="PF11984">
    <property type="entry name" value="DUF3485"/>
    <property type="match status" value="1"/>
</dbReference>